<evidence type="ECO:0000313" key="1">
    <source>
        <dbReference type="EMBL" id="TFK71155.1"/>
    </source>
</evidence>
<reference evidence="1 2" key="1">
    <citation type="journal article" date="2019" name="Nat. Ecol. Evol.">
        <title>Megaphylogeny resolves global patterns of mushroom evolution.</title>
        <authorList>
            <person name="Varga T."/>
            <person name="Krizsan K."/>
            <person name="Foldi C."/>
            <person name="Dima B."/>
            <person name="Sanchez-Garcia M."/>
            <person name="Sanchez-Ramirez S."/>
            <person name="Szollosi G.J."/>
            <person name="Szarkandi J.G."/>
            <person name="Papp V."/>
            <person name="Albert L."/>
            <person name="Andreopoulos W."/>
            <person name="Angelini C."/>
            <person name="Antonin V."/>
            <person name="Barry K.W."/>
            <person name="Bougher N.L."/>
            <person name="Buchanan P."/>
            <person name="Buyck B."/>
            <person name="Bense V."/>
            <person name="Catcheside P."/>
            <person name="Chovatia M."/>
            <person name="Cooper J."/>
            <person name="Damon W."/>
            <person name="Desjardin D."/>
            <person name="Finy P."/>
            <person name="Geml J."/>
            <person name="Haridas S."/>
            <person name="Hughes K."/>
            <person name="Justo A."/>
            <person name="Karasinski D."/>
            <person name="Kautmanova I."/>
            <person name="Kiss B."/>
            <person name="Kocsube S."/>
            <person name="Kotiranta H."/>
            <person name="LaButti K.M."/>
            <person name="Lechner B.E."/>
            <person name="Liimatainen K."/>
            <person name="Lipzen A."/>
            <person name="Lukacs Z."/>
            <person name="Mihaltcheva S."/>
            <person name="Morgado L.N."/>
            <person name="Niskanen T."/>
            <person name="Noordeloos M.E."/>
            <person name="Ohm R.A."/>
            <person name="Ortiz-Santana B."/>
            <person name="Ovrebo C."/>
            <person name="Racz N."/>
            <person name="Riley R."/>
            <person name="Savchenko A."/>
            <person name="Shiryaev A."/>
            <person name="Soop K."/>
            <person name="Spirin V."/>
            <person name="Szebenyi C."/>
            <person name="Tomsovsky M."/>
            <person name="Tulloss R.E."/>
            <person name="Uehling J."/>
            <person name="Grigoriev I.V."/>
            <person name="Vagvolgyi C."/>
            <person name="Papp T."/>
            <person name="Martin F.M."/>
            <person name="Miettinen O."/>
            <person name="Hibbett D.S."/>
            <person name="Nagy L.G."/>
        </authorList>
    </citation>
    <scope>NUCLEOTIDE SEQUENCE [LARGE SCALE GENOMIC DNA]</scope>
    <source>
        <strain evidence="1 2">NL-1719</strain>
    </source>
</reference>
<organism evidence="1 2">
    <name type="scientific">Pluteus cervinus</name>
    <dbReference type="NCBI Taxonomy" id="181527"/>
    <lineage>
        <taxon>Eukaryota</taxon>
        <taxon>Fungi</taxon>
        <taxon>Dikarya</taxon>
        <taxon>Basidiomycota</taxon>
        <taxon>Agaricomycotina</taxon>
        <taxon>Agaricomycetes</taxon>
        <taxon>Agaricomycetidae</taxon>
        <taxon>Agaricales</taxon>
        <taxon>Pluteineae</taxon>
        <taxon>Pluteaceae</taxon>
        <taxon>Pluteus</taxon>
    </lineage>
</organism>
<accession>A0ACD3AZB8</accession>
<gene>
    <name evidence="1" type="ORF">BDN72DRAFT_482403</name>
</gene>
<dbReference type="Proteomes" id="UP000308600">
    <property type="component" value="Unassembled WGS sequence"/>
</dbReference>
<sequence>MSALNGQHRGEREIHKKLHWDKDPSVQILYSYISGDLPTEHAIFHSQKVPFLPIVTLGPDGRPWSSILAGEDGRPGFIRYSRYSTLTIDANVWKGDPILENSKSWGGGGESRGILVAGLGIDYGTRRRNKFAGKVAKANRVNDAFHLEFSINEAIGNCPKYITIRDLVPYTSTHPVVAYKNHNLSEDDQLPEDALAIVKQADTVFLGTEYIASASESDLYPSHLGLNQRGGRPGFVRISPSNGRYLYLPDYSGNKFMTSLGNVEATPLASLTFINFLTGDILYLTGNARNIVGEEAHNIMPLHNLLTEVYVTGYTLVRDALPIRQRSGSSANGSPYSPPLKYLKEEMGQAKLSEEDKRQLVLRRIDLHSPTIATFYWDVKDITGKGPIEVKPGQSAIMDFRPLLGARQYQHMAPSDPTSVNDDKIRTWTISSVVSAPTSNPSSSTSPKFNTFALTMRQKPGGLVTGALFNIARKLASMKPEVLVDARPLDLTVNLVGISGDFVLQEVSPSAPACERPLQLASSLESASGLTNEELGLSAPQQPVSLASVETQKLLWIAGGIGITPFLSMLQALTTPFLSSLVTTEGTIPPSQVPWDIQLLLSTREPEVLLPLIARSLSLTPYPLSDPSSAVSASQITLPSNLDLVLHVFSTTTITSSSSSPSAAQIEETTHLLQSAGIKSVFHTSRLDEIFLAGSDLGTICDRTVFLCGPPAFEKVVLKGLEAVGVDSAKVRKEGFEY</sequence>
<keyword evidence="2" id="KW-1185">Reference proteome</keyword>
<dbReference type="EMBL" id="ML208302">
    <property type="protein sequence ID" value="TFK71155.1"/>
    <property type="molecule type" value="Genomic_DNA"/>
</dbReference>
<evidence type="ECO:0000313" key="2">
    <source>
        <dbReference type="Proteomes" id="UP000308600"/>
    </source>
</evidence>
<protein>
    <submittedName>
        <fullName evidence="1">Uncharacterized protein</fullName>
    </submittedName>
</protein>
<name>A0ACD3AZB8_9AGAR</name>
<proteinExistence type="predicted"/>